<keyword evidence="8" id="KW-0547">Nucleotide-binding</keyword>
<evidence type="ECO:0000256" key="15">
    <source>
        <dbReference type="ARBA" id="ARBA00037219"/>
    </source>
</evidence>
<evidence type="ECO:0000256" key="11">
    <source>
        <dbReference type="ARBA" id="ARBA00022989"/>
    </source>
</evidence>
<dbReference type="GO" id="GO:0016301">
    <property type="term" value="F:kinase activity"/>
    <property type="evidence" value="ECO:0007669"/>
    <property type="project" value="UniProtKB-KW"/>
</dbReference>
<evidence type="ECO:0000256" key="9">
    <source>
        <dbReference type="ARBA" id="ARBA00022777"/>
    </source>
</evidence>
<keyword evidence="11 17" id="KW-1133">Transmembrane helix</keyword>
<evidence type="ECO:0000313" key="20">
    <source>
        <dbReference type="EMBL" id="MBP1937143.1"/>
    </source>
</evidence>
<dbReference type="InterPro" id="IPR003660">
    <property type="entry name" value="HAMP_dom"/>
</dbReference>
<dbReference type="Pfam" id="PF00672">
    <property type="entry name" value="HAMP"/>
    <property type="match status" value="1"/>
</dbReference>
<comment type="function">
    <text evidence="15">Member of the two-component regulatory system HssS/HssR involved in intracellular heme homeostasis and tempering of staphylococcal virulence. HssS functions as a heme sensor histidine kinase which is autophosphorylated at a histidine residue and transfers its phosphate group to an aspartate residue of HssR. HssR/HssS activates the expression of hrtAB, an efflux pump, in response to extracellular heme, hemin, hemoglobin or blood.</text>
</comment>
<dbReference type="InterPro" id="IPR036097">
    <property type="entry name" value="HisK_dim/P_sf"/>
</dbReference>
<evidence type="ECO:0000313" key="21">
    <source>
        <dbReference type="Proteomes" id="UP001519273"/>
    </source>
</evidence>
<dbReference type="EC" id="2.7.13.3" evidence="3"/>
<evidence type="ECO:0000256" key="13">
    <source>
        <dbReference type="ARBA" id="ARBA00023026"/>
    </source>
</evidence>
<dbReference type="SMART" id="SM00304">
    <property type="entry name" value="HAMP"/>
    <property type="match status" value="1"/>
</dbReference>
<evidence type="ECO:0000256" key="7">
    <source>
        <dbReference type="ARBA" id="ARBA00022692"/>
    </source>
</evidence>
<keyword evidence="5" id="KW-0597">Phosphoprotein</keyword>
<dbReference type="PANTHER" id="PTHR45528">
    <property type="entry name" value="SENSOR HISTIDINE KINASE CPXA"/>
    <property type="match status" value="1"/>
</dbReference>
<dbReference type="PROSITE" id="PS50885">
    <property type="entry name" value="HAMP"/>
    <property type="match status" value="1"/>
</dbReference>
<evidence type="ECO:0000256" key="3">
    <source>
        <dbReference type="ARBA" id="ARBA00012438"/>
    </source>
</evidence>
<dbReference type="CDD" id="cd06225">
    <property type="entry name" value="HAMP"/>
    <property type="match status" value="1"/>
</dbReference>
<evidence type="ECO:0000256" key="2">
    <source>
        <dbReference type="ARBA" id="ARBA00004651"/>
    </source>
</evidence>
<feature type="domain" description="Histidine kinase" evidence="18">
    <location>
        <begin position="235"/>
        <end position="446"/>
    </location>
</feature>
<dbReference type="PRINTS" id="PR00344">
    <property type="entry name" value="BCTRLSENSOR"/>
</dbReference>
<dbReference type="SMART" id="SM00387">
    <property type="entry name" value="HATPase_c"/>
    <property type="match status" value="1"/>
</dbReference>
<evidence type="ECO:0000256" key="14">
    <source>
        <dbReference type="ARBA" id="ARBA00023136"/>
    </source>
</evidence>
<dbReference type="InterPro" id="IPR036890">
    <property type="entry name" value="HATPase_C_sf"/>
</dbReference>
<evidence type="ECO:0000256" key="8">
    <source>
        <dbReference type="ARBA" id="ARBA00022741"/>
    </source>
</evidence>
<gene>
    <name evidence="20" type="ORF">J2Z20_002036</name>
</gene>
<evidence type="ECO:0000256" key="4">
    <source>
        <dbReference type="ARBA" id="ARBA00022475"/>
    </source>
</evidence>
<dbReference type="InterPro" id="IPR003594">
    <property type="entry name" value="HATPase_dom"/>
</dbReference>
<accession>A0ABS4H3N0</accession>
<feature type="transmembrane region" description="Helical" evidence="17">
    <location>
        <begin position="6"/>
        <end position="32"/>
    </location>
</feature>
<dbReference type="RefSeq" id="WP_209849040.1">
    <property type="nucleotide sequence ID" value="NZ_CBCRVE010000008.1"/>
</dbReference>
<keyword evidence="7 17" id="KW-0812">Transmembrane</keyword>
<dbReference type="CDD" id="cd00082">
    <property type="entry name" value="HisKA"/>
    <property type="match status" value="1"/>
</dbReference>
<protein>
    <recommendedName>
        <fullName evidence="16">Heme sensor protein HssS</fullName>
        <ecNumber evidence="3">2.7.13.3</ecNumber>
    </recommendedName>
</protein>
<keyword evidence="13" id="KW-0843">Virulence</keyword>
<dbReference type="PANTHER" id="PTHR45528:SF11">
    <property type="entry name" value="HISTIDINE KINASE"/>
    <property type="match status" value="1"/>
</dbReference>
<dbReference type="EMBL" id="JAGGKP010000004">
    <property type="protein sequence ID" value="MBP1937143.1"/>
    <property type="molecule type" value="Genomic_DNA"/>
</dbReference>
<dbReference type="CDD" id="cd00075">
    <property type="entry name" value="HATPase"/>
    <property type="match status" value="1"/>
</dbReference>
<dbReference type="Gene3D" id="3.30.565.10">
    <property type="entry name" value="Histidine kinase-like ATPase, C-terminal domain"/>
    <property type="match status" value="1"/>
</dbReference>
<keyword evidence="21" id="KW-1185">Reference proteome</keyword>
<comment type="subcellular location">
    <subcellularLocation>
        <location evidence="2">Cell membrane</location>
        <topology evidence="2">Multi-pass membrane protein</topology>
    </subcellularLocation>
</comment>
<dbReference type="Proteomes" id="UP001519273">
    <property type="component" value="Unassembled WGS sequence"/>
</dbReference>
<evidence type="ECO:0000259" key="19">
    <source>
        <dbReference type="PROSITE" id="PS50885"/>
    </source>
</evidence>
<organism evidence="20 21">
    <name type="scientific">Paenibacillus sediminis</name>
    <dbReference type="NCBI Taxonomy" id="664909"/>
    <lineage>
        <taxon>Bacteria</taxon>
        <taxon>Bacillati</taxon>
        <taxon>Bacillota</taxon>
        <taxon>Bacilli</taxon>
        <taxon>Bacillales</taxon>
        <taxon>Paenibacillaceae</taxon>
        <taxon>Paenibacillus</taxon>
    </lineage>
</organism>
<evidence type="ECO:0000256" key="16">
    <source>
        <dbReference type="ARBA" id="ARBA00040841"/>
    </source>
</evidence>
<dbReference type="SUPFAM" id="SSF55874">
    <property type="entry name" value="ATPase domain of HSP90 chaperone/DNA topoisomerase II/histidine kinase"/>
    <property type="match status" value="1"/>
</dbReference>
<evidence type="ECO:0000256" key="17">
    <source>
        <dbReference type="SAM" id="Phobius"/>
    </source>
</evidence>
<dbReference type="InterPro" id="IPR050398">
    <property type="entry name" value="HssS/ArlS-like"/>
</dbReference>
<sequence length="448" mass="50683">MVKTIYGKLVITFIGVVAVSIIITFLLTNLFYQRKASDFLEQRMIEDATEITRIQSKLPAYVLPDWLQSMSKLQFNILLIREDGRQLHFGNQNDRWQIDNEIVQSVLAGNTYRGMKQFGYRPGFVGVPFTRNGVHYAIFLRPASNHSINQFGQMMMIVLSVTIVVGTILFLVAARLLSKPIRTISQAMKQVAKGDYNVQVEVTSRDEIGELSRIFNMMTKELSSIEAMRQEFVSNVSHEIRTPLTSIRGFARALSQTANEQEAKYLQIIEQESERLSKISANLLKLASLDTIKLNMTRFGLDEQIRMAVAACVPLWSVKQLHIEADLRKVEIDGDEDLLNQVWMNLLSNSIKFTPNEGQIHIQLTSTPTYATIIITDSGIGIAEEDIPRIFDRFYKADRSRTSQTSGSGLGLSIVRKIVKLHGGNIEIRSQLDKGTSVIVTLPLYQYK</sequence>
<reference evidence="20 21" key="1">
    <citation type="submission" date="2021-03" db="EMBL/GenBank/DDBJ databases">
        <title>Genomic Encyclopedia of Type Strains, Phase IV (KMG-IV): sequencing the most valuable type-strain genomes for metagenomic binning, comparative biology and taxonomic classification.</title>
        <authorList>
            <person name="Goeker M."/>
        </authorList>
    </citation>
    <scope>NUCLEOTIDE SEQUENCE [LARGE SCALE GENOMIC DNA]</scope>
    <source>
        <strain evidence="20 21">DSM 23491</strain>
    </source>
</reference>
<evidence type="ECO:0000259" key="18">
    <source>
        <dbReference type="PROSITE" id="PS50109"/>
    </source>
</evidence>
<dbReference type="InterPro" id="IPR004358">
    <property type="entry name" value="Sig_transdc_His_kin-like_C"/>
</dbReference>
<proteinExistence type="predicted"/>
<dbReference type="PROSITE" id="PS50109">
    <property type="entry name" value="HIS_KIN"/>
    <property type="match status" value="1"/>
</dbReference>
<evidence type="ECO:0000256" key="1">
    <source>
        <dbReference type="ARBA" id="ARBA00000085"/>
    </source>
</evidence>
<evidence type="ECO:0000256" key="5">
    <source>
        <dbReference type="ARBA" id="ARBA00022553"/>
    </source>
</evidence>
<dbReference type="SUPFAM" id="SSF47384">
    <property type="entry name" value="Homodimeric domain of signal transducing histidine kinase"/>
    <property type="match status" value="1"/>
</dbReference>
<keyword evidence="12" id="KW-0902">Two-component regulatory system</keyword>
<keyword evidence="14 17" id="KW-0472">Membrane</keyword>
<dbReference type="Gene3D" id="6.10.340.10">
    <property type="match status" value="1"/>
</dbReference>
<evidence type="ECO:0000256" key="10">
    <source>
        <dbReference type="ARBA" id="ARBA00022840"/>
    </source>
</evidence>
<dbReference type="Gene3D" id="1.10.287.130">
    <property type="match status" value="1"/>
</dbReference>
<dbReference type="InterPro" id="IPR003661">
    <property type="entry name" value="HisK_dim/P_dom"/>
</dbReference>
<evidence type="ECO:0000256" key="6">
    <source>
        <dbReference type="ARBA" id="ARBA00022679"/>
    </source>
</evidence>
<name>A0ABS4H3N0_9BACL</name>
<feature type="domain" description="HAMP" evidence="19">
    <location>
        <begin position="175"/>
        <end position="227"/>
    </location>
</feature>
<comment type="catalytic activity">
    <reaction evidence="1">
        <text>ATP + protein L-histidine = ADP + protein N-phospho-L-histidine.</text>
        <dbReference type="EC" id="2.7.13.3"/>
    </reaction>
</comment>
<comment type="caution">
    <text evidence="20">The sequence shown here is derived from an EMBL/GenBank/DDBJ whole genome shotgun (WGS) entry which is preliminary data.</text>
</comment>
<dbReference type="Pfam" id="PF02518">
    <property type="entry name" value="HATPase_c"/>
    <property type="match status" value="1"/>
</dbReference>
<dbReference type="Pfam" id="PF00512">
    <property type="entry name" value="HisKA"/>
    <property type="match status" value="1"/>
</dbReference>
<keyword evidence="6" id="KW-0808">Transferase</keyword>
<feature type="transmembrane region" description="Helical" evidence="17">
    <location>
        <begin position="154"/>
        <end position="177"/>
    </location>
</feature>
<keyword evidence="4" id="KW-1003">Cell membrane</keyword>
<dbReference type="SMART" id="SM00388">
    <property type="entry name" value="HisKA"/>
    <property type="match status" value="1"/>
</dbReference>
<dbReference type="InterPro" id="IPR005467">
    <property type="entry name" value="His_kinase_dom"/>
</dbReference>
<keyword evidence="9 20" id="KW-0418">Kinase</keyword>
<dbReference type="SUPFAM" id="SSF158472">
    <property type="entry name" value="HAMP domain-like"/>
    <property type="match status" value="1"/>
</dbReference>
<keyword evidence="10" id="KW-0067">ATP-binding</keyword>
<evidence type="ECO:0000256" key="12">
    <source>
        <dbReference type="ARBA" id="ARBA00023012"/>
    </source>
</evidence>